<feature type="region of interest" description="Disordered" evidence="1">
    <location>
        <begin position="1"/>
        <end position="37"/>
    </location>
</feature>
<comment type="caution">
    <text evidence="2">The sequence shown here is derived from an EMBL/GenBank/DDBJ whole genome shotgun (WGS) entry which is preliminary data.</text>
</comment>
<dbReference type="EMBL" id="LXQA010202065">
    <property type="protein sequence ID" value="MCI33173.1"/>
    <property type="molecule type" value="Genomic_DNA"/>
</dbReference>
<proteinExistence type="predicted"/>
<dbReference type="AlphaFoldDB" id="A0A392R991"/>
<organism evidence="2 3">
    <name type="scientific">Trifolium medium</name>
    <dbReference type="NCBI Taxonomy" id="97028"/>
    <lineage>
        <taxon>Eukaryota</taxon>
        <taxon>Viridiplantae</taxon>
        <taxon>Streptophyta</taxon>
        <taxon>Embryophyta</taxon>
        <taxon>Tracheophyta</taxon>
        <taxon>Spermatophyta</taxon>
        <taxon>Magnoliopsida</taxon>
        <taxon>eudicotyledons</taxon>
        <taxon>Gunneridae</taxon>
        <taxon>Pentapetalae</taxon>
        <taxon>rosids</taxon>
        <taxon>fabids</taxon>
        <taxon>Fabales</taxon>
        <taxon>Fabaceae</taxon>
        <taxon>Papilionoideae</taxon>
        <taxon>50 kb inversion clade</taxon>
        <taxon>NPAAA clade</taxon>
        <taxon>Hologalegina</taxon>
        <taxon>IRL clade</taxon>
        <taxon>Trifolieae</taxon>
        <taxon>Trifolium</taxon>
    </lineage>
</organism>
<name>A0A392R991_9FABA</name>
<sequence length="37" mass="4213">QMNTTDITPAQEAFVAQMPDEVNHNDTDEVSDPYLFK</sequence>
<protein>
    <submittedName>
        <fullName evidence="2">Uncharacterized protein</fullName>
    </submittedName>
</protein>
<evidence type="ECO:0000256" key="1">
    <source>
        <dbReference type="SAM" id="MobiDB-lite"/>
    </source>
</evidence>
<feature type="non-terminal residue" evidence="2">
    <location>
        <position position="1"/>
    </location>
</feature>
<reference evidence="2 3" key="1">
    <citation type="journal article" date="2018" name="Front. Plant Sci.">
        <title>Red Clover (Trifolium pratense) and Zigzag Clover (T. medium) - A Picture of Genomic Similarities and Differences.</title>
        <authorList>
            <person name="Dluhosova J."/>
            <person name="Istvanek J."/>
            <person name="Nedelnik J."/>
            <person name="Repkova J."/>
        </authorList>
    </citation>
    <scope>NUCLEOTIDE SEQUENCE [LARGE SCALE GENOMIC DNA]</scope>
    <source>
        <strain evidence="3">cv. 10/8</strain>
        <tissue evidence="2">Leaf</tissue>
    </source>
</reference>
<dbReference type="Proteomes" id="UP000265520">
    <property type="component" value="Unassembled WGS sequence"/>
</dbReference>
<accession>A0A392R991</accession>
<evidence type="ECO:0000313" key="2">
    <source>
        <dbReference type="EMBL" id="MCI33173.1"/>
    </source>
</evidence>
<keyword evidence="3" id="KW-1185">Reference proteome</keyword>
<evidence type="ECO:0000313" key="3">
    <source>
        <dbReference type="Proteomes" id="UP000265520"/>
    </source>
</evidence>